<dbReference type="InterPro" id="IPR012674">
    <property type="entry name" value="Calycin"/>
</dbReference>
<proteinExistence type="predicted"/>
<accession>A0ABP1S0D5</accession>
<feature type="signal peptide" evidence="1">
    <location>
        <begin position="1"/>
        <end position="24"/>
    </location>
</feature>
<dbReference type="EMBL" id="CAXLJM020000131">
    <property type="protein sequence ID" value="CAL8139880.1"/>
    <property type="molecule type" value="Genomic_DNA"/>
</dbReference>
<evidence type="ECO:0000313" key="2">
    <source>
        <dbReference type="EMBL" id="CAL8139880.1"/>
    </source>
</evidence>
<gene>
    <name evidence="2" type="ORF">ODALV1_LOCUS28039</name>
</gene>
<dbReference type="Proteomes" id="UP001642540">
    <property type="component" value="Unassembled WGS sequence"/>
</dbReference>
<organism evidence="2 3">
    <name type="scientific">Orchesella dallaii</name>
    <dbReference type="NCBI Taxonomy" id="48710"/>
    <lineage>
        <taxon>Eukaryota</taxon>
        <taxon>Metazoa</taxon>
        <taxon>Ecdysozoa</taxon>
        <taxon>Arthropoda</taxon>
        <taxon>Hexapoda</taxon>
        <taxon>Collembola</taxon>
        <taxon>Entomobryomorpha</taxon>
        <taxon>Entomobryoidea</taxon>
        <taxon>Orchesellidae</taxon>
        <taxon>Orchesellinae</taxon>
        <taxon>Orchesella</taxon>
    </lineage>
</organism>
<dbReference type="SUPFAM" id="SSF50814">
    <property type="entry name" value="Lipocalins"/>
    <property type="match status" value="1"/>
</dbReference>
<evidence type="ECO:0008006" key="4">
    <source>
        <dbReference type="Google" id="ProtNLM"/>
    </source>
</evidence>
<feature type="chain" id="PRO_5047396908" description="Apolipoprotein D" evidence="1">
    <location>
        <begin position="25"/>
        <end position="197"/>
    </location>
</feature>
<keyword evidence="3" id="KW-1185">Reference proteome</keyword>
<protein>
    <recommendedName>
        <fullName evidence="4">Apolipoprotein D</fullName>
    </recommendedName>
</protein>
<keyword evidence="1" id="KW-0732">Signal</keyword>
<sequence length="197" mass="22087">MTSRSLQFLKLAVLITACVISANGLCRPQLPKYNFDLERFLGSWKIIVTGFTGVPPPVAQVEECVIYNFTKTDSPDILGYGYQHKVNGSWLVTNEGYAIVMDMKMPSIFDIRANRGSYITSVIHTDYDSMLLISACRDDEEQFYIGSRQETLEPIALTILSDLMAGFGNLTETRPIFHQGINCIPPVSHEKSKLLLK</sequence>
<evidence type="ECO:0000313" key="3">
    <source>
        <dbReference type="Proteomes" id="UP001642540"/>
    </source>
</evidence>
<dbReference type="Gene3D" id="2.40.128.20">
    <property type="match status" value="1"/>
</dbReference>
<name>A0ABP1S0D5_9HEXA</name>
<evidence type="ECO:0000256" key="1">
    <source>
        <dbReference type="SAM" id="SignalP"/>
    </source>
</evidence>
<comment type="caution">
    <text evidence="2">The sequence shown here is derived from an EMBL/GenBank/DDBJ whole genome shotgun (WGS) entry which is preliminary data.</text>
</comment>
<reference evidence="2 3" key="1">
    <citation type="submission" date="2024-08" db="EMBL/GenBank/DDBJ databases">
        <authorList>
            <person name="Cucini C."/>
            <person name="Frati F."/>
        </authorList>
    </citation>
    <scope>NUCLEOTIDE SEQUENCE [LARGE SCALE GENOMIC DNA]</scope>
</reference>